<evidence type="ECO:0000256" key="4">
    <source>
        <dbReference type="ARBA" id="ARBA00022618"/>
    </source>
</evidence>
<dbReference type="AlphaFoldDB" id="E4WRD8"/>
<evidence type="ECO:0000256" key="8">
    <source>
        <dbReference type="ARBA" id="ARBA00023328"/>
    </source>
</evidence>
<keyword evidence="7" id="KW-0131">Cell cycle</keyword>
<name>E4WRD8_OIKDI</name>
<keyword evidence="6 9" id="KW-0175">Coiled coil</keyword>
<dbReference type="InterPro" id="IPR005549">
    <property type="entry name" value="Kinetochore_Nuf2_N"/>
</dbReference>
<evidence type="ECO:0000256" key="1">
    <source>
        <dbReference type="ARBA" id="ARBA00004584"/>
    </source>
</evidence>
<feature type="compositionally biased region" description="Basic and acidic residues" evidence="10">
    <location>
        <begin position="148"/>
        <end position="179"/>
    </location>
</feature>
<feature type="domain" description="Kinetochore protein Nuf2 N-terminal" evidence="11">
    <location>
        <begin position="4"/>
        <end position="143"/>
    </location>
</feature>
<evidence type="ECO:0000256" key="6">
    <source>
        <dbReference type="ARBA" id="ARBA00023054"/>
    </source>
</evidence>
<evidence type="ECO:0000256" key="9">
    <source>
        <dbReference type="SAM" id="Coils"/>
    </source>
</evidence>
<keyword evidence="5" id="KW-0498">Mitosis</keyword>
<keyword evidence="13" id="KW-1185">Reference proteome</keyword>
<evidence type="ECO:0000256" key="7">
    <source>
        <dbReference type="ARBA" id="ARBA00023306"/>
    </source>
</evidence>
<accession>E4WRD8</accession>
<dbReference type="GO" id="GO:0051301">
    <property type="term" value="P:cell division"/>
    <property type="evidence" value="ECO:0007669"/>
    <property type="project" value="UniProtKB-KW"/>
</dbReference>
<comment type="similarity">
    <text evidence="2">Belongs to the NUF2 family.</text>
</comment>
<dbReference type="InParanoid" id="E4WRD8"/>
<comment type="subcellular location">
    <subcellularLocation>
        <location evidence="1">Chromosome</location>
        <location evidence="1">Centromere</location>
    </subcellularLocation>
</comment>
<dbReference type="GO" id="GO:0031262">
    <property type="term" value="C:Ndc80 complex"/>
    <property type="evidence" value="ECO:0007669"/>
    <property type="project" value="InterPro"/>
</dbReference>
<dbReference type="Pfam" id="PF03800">
    <property type="entry name" value="Nuf2"/>
    <property type="match status" value="1"/>
</dbReference>
<dbReference type="EMBL" id="FN653015">
    <property type="protein sequence ID" value="CBY20319.1"/>
    <property type="molecule type" value="Genomic_DNA"/>
</dbReference>
<keyword evidence="4" id="KW-0132">Cell division</keyword>
<organism evidence="12">
    <name type="scientific">Oikopleura dioica</name>
    <name type="common">Tunicate</name>
    <dbReference type="NCBI Taxonomy" id="34765"/>
    <lineage>
        <taxon>Eukaryota</taxon>
        <taxon>Metazoa</taxon>
        <taxon>Chordata</taxon>
        <taxon>Tunicata</taxon>
        <taxon>Appendicularia</taxon>
        <taxon>Copelata</taxon>
        <taxon>Oikopleuridae</taxon>
        <taxon>Oikopleura</taxon>
    </lineage>
</organism>
<dbReference type="Gene3D" id="1.10.418.60">
    <property type="entry name" value="Ncd80 complex, Nuf2 subunit"/>
    <property type="match status" value="1"/>
</dbReference>
<evidence type="ECO:0000256" key="5">
    <source>
        <dbReference type="ARBA" id="ARBA00022776"/>
    </source>
</evidence>
<keyword evidence="3" id="KW-0158">Chromosome</keyword>
<keyword evidence="8" id="KW-0137">Centromere</keyword>
<protein>
    <recommendedName>
        <fullName evidence="11">Kinetochore protein Nuf2 N-terminal domain-containing protein</fullName>
    </recommendedName>
</protein>
<evidence type="ECO:0000256" key="10">
    <source>
        <dbReference type="SAM" id="MobiDB-lite"/>
    </source>
</evidence>
<evidence type="ECO:0000259" key="11">
    <source>
        <dbReference type="Pfam" id="PF03800"/>
    </source>
</evidence>
<dbReference type="OrthoDB" id="10374497at2759"/>
<dbReference type="InterPro" id="IPR038275">
    <property type="entry name" value="Nuf2_N_sf"/>
</dbReference>
<dbReference type="Proteomes" id="UP000001307">
    <property type="component" value="Unassembled WGS sequence"/>
</dbReference>
<proteinExistence type="inferred from homology"/>
<sequence length="445" mass="52650">MHFKEIHRFINEGLLGRDVRNSVSLDDLRKPTQNTAVHVYVSALQNLSIPFENATVAPYTDNDPVMMEALFRDENFYFNYLVSRMNLLLKKCRIELKGDPKHFHLGDIINPQKDRYNEILSHLIKITQFFNISRDKITDIITDFEDHKRQTEKDKKEVDKIEKQTDEIESQRQEREAEMKSLQTEIEEKTTQKDTLTYQYHEISEELKKVQDDSLLLRSNVANLSQEIQNFSSEKKTLQELEVTDPEHWERVFVEKSESIERGKAENAQLSADIPRTHKEHSDHLSISEQLKIMSKALSDYVKKVETKEECEASFVLEKRRRQELNQKRENLRSDMKAQTSKCEKMHRKIVQNLEVARKTSKDLQLRHDKTTETHYEQLSIKENLENLIAEYSLEYEETKEFNIKSKSANDEFMSELKLYADELNVVFQEIHKSRLNVMKKTFIS</sequence>
<reference evidence="12" key="1">
    <citation type="journal article" date="2010" name="Science">
        <title>Plasticity of animal genome architecture unmasked by rapid evolution of a pelagic tunicate.</title>
        <authorList>
            <person name="Denoeud F."/>
            <person name="Henriet S."/>
            <person name="Mungpakdee S."/>
            <person name="Aury J.M."/>
            <person name="Da Silva C."/>
            <person name="Brinkmann H."/>
            <person name="Mikhaleva J."/>
            <person name="Olsen L.C."/>
            <person name="Jubin C."/>
            <person name="Canestro C."/>
            <person name="Bouquet J.M."/>
            <person name="Danks G."/>
            <person name="Poulain J."/>
            <person name="Campsteijn C."/>
            <person name="Adamski M."/>
            <person name="Cross I."/>
            <person name="Yadetie F."/>
            <person name="Muffato M."/>
            <person name="Louis A."/>
            <person name="Butcher S."/>
            <person name="Tsagkogeorga G."/>
            <person name="Konrad A."/>
            <person name="Singh S."/>
            <person name="Jensen M.F."/>
            <person name="Cong E.H."/>
            <person name="Eikeseth-Otteraa H."/>
            <person name="Noel B."/>
            <person name="Anthouard V."/>
            <person name="Porcel B.M."/>
            <person name="Kachouri-Lafond R."/>
            <person name="Nishino A."/>
            <person name="Ugolini M."/>
            <person name="Chourrout P."/>
            <person name="Nishida H."/>
            <person name="Aasland R."/>
            <person name="Huzurbazar S."/>
            <person name="Westhof E."/>
            <person name="Delsuc F."/>
            <person name="Lehrach H."/>
            <person name="Reinhardt R."/>
            <person name="Weissenbach J."/>
            <person name="Roy S.W."/>
            <person name="Artiguenave F."/>
            <person name="Postlethwait J.H."/>
            <person name="Manak J.R."/>
            <person name="Thompson E.M."/>
            <person name="Jaillon O."/>
            <person name="Du Pasquier L."/>
            <person name="Boudinot P."/>
            <person name="Liberles D.A."/>
            <person name="Volff J.N."/>
            <person name="Philippe H."/>
            <person name="Lenhard B."/>
            <person name="Roest Crollius H."/>
            <person name="Wincker P."/>
            <person name="Chourrout D."/>
        </authorList>
    </citation>
    <scope>NUCLEOTIDE SEQUENCE [LARGE SCALE GENOMIC DNA]</scope>
</reference>
<feature type="coiled-coil region" evidence="9">
    <location>
        <begin position="315"/>
        <end position="349"/>
    </location>
</feature>
<evidence type="ECO:0000313" key="12">
    <source>
        <dbReference type="EMBL" id="CBY20319.1"/>
    </source>
</evidence>
<evidence type="ECO:0000313" key="13">
    <source>
        <dbReference type="Proteomes" id="UP000001307"/>
    </source>
</evidence>
<feature type="region of interest" description="Disordered" evidence="10">
    <location>
        <begin position="148"/>
        <end position="182"/>
    </location>
</feature>
<gene>
    <name evidence="12" type="ORF">GSOID_T00000310001</name>
</gene>
<evidence type="ECO:0000256" key="2">
    <source>
        <dbReference type="ARBA" id="ARBA00005498"/>
    </source>
</evidence>
<evidence type="ECO:0000256" key="3">
    <source>
        <dbReference type="ARBA" id="ARBA00022454"/>
    </source>
</evidence>